<dbReference type="OrthoDB" id="275146at2"/>
<evidence type="ECO:0000313" key="2">
    <source>
        <dbReference type="Proteomes" id="UP000008561"/>
    </source>
</evidence>
<dbReference type="KEGG" id="dol:Dole_2888"/>
<keyword evidence="2" id="KW-1185">Reference proteome</keyword>
<name>A8ZYG6_DESOH</name>
<proteinExistence type="predicted"/>
<dbReference type="HOGENOM" id="CLU_2141877_0_0_7"/>
<dbReference type="AlphaFoldDB" id="A8ZYG6"/>
<dbReference type="RefSeq" id="WP_012176302.1">
    <property type="nucleotide sequence ID" value="NC_009943.1"/>
</dbReference>
<dbReference type="Pfam" id="PF03692">
    <property type="entry name" value="CxxCxxCC"/>
    <property type="match status" value="1"/>
</dbReference>
<protein>
    <recommendedName>
        <fullName evidence="3">YkgJ family cysteine cluster protein</fullName>
    </recommendedName>
</protein>
<sequence>MKIEKTPTKEISMPACNGCGLCCRDFAYIRLSQDDIKALENFTGLTPEAFADNVDKAGEKRFMKFQENGDCIFLNIIDGASLCSVYEARPAACRDYPSTDIQRETCRVNSNR</sequence>
<dbReference type="STRING" id="96561.Dole_2888"/>
<dbReference type="InterPro" id="IPR005358">
    <property type="entry name" value="Puta_zinc/iron-chelating_dom"/>
</dbReference>
<evidence type="ECO:0008006" key="3">
    <source>
        <dbReference type="Google" id="ProtNLM"/>
    </source>
</evidence>
<gene>
    <name evidence="1" type="ordered locus">Dole_2888</name>
</gene>
<dbReference type="PANTHER" id="PTHR35866:SF1">
    <property type="entry name" value="YKGJ FAMILY CYSTEINE CLUSTER PROTEIN"/>
    <property type="match status" value="1"/>
</dbReference>
<dbReference type="EMBL" id="CP000859">
    <property type="protein sequence ID" value="ABW68691.1"/>
    <property type="molecule type" value="Genomic_DNA"/>
</dbReference>
<reference evidence="1 2" key="1">
    <citation type="submission" date="2007-10" db="EMBL/GenBank/DDBJ databases">
        <title>Complete sequence of Desulfococcus oleovorans Hxd3.</title>
        <authorList>
            <consortium name="US DOE Joint Genome Institute"/>
            <person name="Copeland A."/>
            <person name="Lucas S."/>
            <person name="Lapidus A."/>
            <person name="Barry K."/>
            <person name="Glavina del Rio T."/>
            <person name="Dalin E."/>
            <person name="Tice H."/>
            <person name="Pitluck S."/>
            <person name="Kiss H."/>
            <person name="Brettin T."/>
            <person name="Bruce D."/>
            <person name="Detter J.C."/>
            <person name="Han C."/>
            <person name="Schmutz J."/>
            <person name="Larimer F."/>
            <person name="Land M."/>
            <person name="Hauser L."/>
            <person name="Kyrpides N."/>
            <person name="Kim E."/>
            <person name="Wawrik B."/>
            <person name="Richardson P."/>
        </authorList>
    </citation>
    <scope>NUCLEOTIDE SEQUENCE [LARGE SCALE GENOMIC DNA]</scope>
    <source>
        <strain evidence="2">DSM 6200 / JCM 39069 / Hxd3</strain>
    </source>
</reference>
<dbReference type="eggNOG" id="COG0727">
    <property type="taxonomic scope" value="Bacteria"/>
</dbReference>
<accession>A8ZYG6</accession>
<dbReference type="Proteomes" id="UP000008561">
    <property type="component" value="Chromosome"/>
</dbReference>
<dbReference type="PANTHER" id="PTHR35866">
    <property type="entry name" value="PUTATIVE-RELATED"/>
    <property type="match status" value="1"/>
</dbReference>
<organism evidence="1 2">
    <name type="scientific">Desulfosudis oleivorans (strain DSM 6200 / JCM 39069 / Hxd3)</name>
    <name type="common">Desulfococcus oleovorans</name>
    <dbReference type="NCBI Taxonomy" id="96561"/>
    <lineage>
        <taxon>Bacteria</taxon>
        <taxon>Pseudomonadati</taxon>
        <taxon>Thermodesulfobacteriota</taxon>
        <taxon>Desulfobacteria</taxon>
        <taxon>Desulfobacterales</taxon>
        <taxon>Desulfosudaceae</taxon>
        <taxon>Desulfosudis</taxon>
    </lineage>
</organism>
<evidence type="ECO:0000313" key="1">
    <source>
        <dbReference type="EMBL" id="ABW68691.1"/>
    </source>
</evidence>